<feature type="domain" description="RRM" evidence="3">
    <location>
        <begin position="45"/>
        <end position="133"/>
    </location>
</feature>
<dbReference type="EMBL" id="JBBCAQ010000023">
    <property type="protein sequence ID" value="KAK7588071.1"/>
    <property type="molecule type" value="Genomic_DNA"/>
</dbReference>
<dbReference type="Pfam" id="PF16367">
    <property type="entry name" value="RRM_7"/>
    <property type="match status" value="1"/>
</dbReference>
<evidence type="ECO:0000313" key="4">
    <source>
        <dbReference type="EMBL" id="KAK7588071.1"/>
    </source>
</evidence>
<keyword evidence="1 2" id="KW-0694">RNA-binding</keyword>
<reference evidence="4 5" key="1">
    <citation type="submission" date="2024-03" db="EMBL/GenBank/DDBJ databases">
        <title>Adaptation during the transition from Ophiocordyceps entomopathogen to insect associate is accompanied by gene loss and intensified selection.</title>
        <authorList>
            <person name="Ward C.M."/>
            <person name="Onetto C.A."/>
            <person name="Borneman A.R."/>
        </authorList>
    </citation>
    <scope>NUCLEOTIDE SEQUENCE [LARGE SCALE GENOMIC DNA]</scope>
    <source>
        <strain evidence="4">AWRI1</strain>
        <tissue evidence="4">Single Adult Female</tissue>
    </source>
</reference>
<dbReference type="InterPro" id="IPR000504">
    <property type="entry name" value="RRM_dom"/>
</dbReference>
<dbReference type="GO" id="GO:0008135">
    <property type="term" value="F:translation factor activity, RNA binding"/>
    <property type="evidence" value="ECO:0007669"/>
    <property type="project" value="TreeGrafter"/>
</dbReference>
<evidence type="ECO:0000256" key="2">
    <source>
        <dbReference type="PROSITE-ProRule" id="PRU00176"/>
    </source>
</evidence>
<keyword evidence="5" id="KW-1185">Reference proteome</keyword>
<dbReference type="SUPFAM" id="SSF54928">
    <property type="entry name" value="RNA-binding domain, RBD"/>
    <property type="match status" value="1"/>
</dbReference>
<comment type="caution">
    <text evidence="4">The sequence shown here is derived from an EMBL/GenBank/DDBJ whole genome shotgun (WGS) entry which is preliminary data.</text>
</comment>
<name>A0AAN9TEM4_9HEMI</name>
<dbReference type="GO" id="GO:0005634">
    <property type="term" value="C:nucleus"/>
    <property type="evidence" value="ECO:0007669"/>
    <property type="project" value="TreeGrafter"/>
</dbReference>
<dbReference type="InterPro" id="IPR034819">
    <property type="entry name" value="CPEB"/>
</dbReference>
<dbReference type="GO" id="GO:0000900">
    <property type="term" value="F:mRNA regulatory element binding translation repressor activity"/>
    <property type="evidence" value="ECO:0007669"/>
    <property type="project" value="TreeGrafter"/>
</dbReference>
<dbReference type="InterPro" id="IPR012677">
    <property type="entry name" value="Nucleotide-bd_a/b_plait_sf"/>
</dbReference>
<evidence type="ECO:0000259" key="3">
    <source>
        <dbReference type="PROSITE" id="PS50102"/>
    </source>
</evidence>
<dbReference type="InterPro" id="IPR038446">
    <property type="entry name" value="CEBP_ZZ_sf"/>
</dbReference>
<dbReference type="PANTHER" id="PTHR12566">
    <property type="entry name" value="CYTOPLASMIC POLYADENYLATION ELEMENT BINDING PROTEIN CPEB"/>
    <property type="match status" value="1"/>
</dbReference>
<sequence>MNCKGPFFTQFSDEIVAEIVKYPETNLRNGEVVLSNFGFENSYSRKVFVGGLPLDVTEQNVIETFNKFGPLIVDWPYKEDTNSAVPPKGFAFLLFEAVDVLMRHCEKRHNDYYLRLSSSSTKNKNVQIRAWKLSGIDHAFSSLSELNERFTVFVGGVPRTLSAEQLGITMTLLFGRVSYVGIDTDPIYYYPKGAARVTFEKYESVVAAVKKRFLMPAETKTRKMMEIKPYILDDQLCDKCETSNEKCPTLFCPEADCLLVLPLL</sequence>
<dbReference type="Gene3D" id="4.10.640.40">
    <property type="entry name" value="Cytoplasmic polyadenylation element-binding protein, ZZ domain"/>
    <property type="match status" value="1"/>
</dbReference>
<feature type="domain" description="RRM" evidence="3">
    <location>
        <begin position="150"/>
        <end position="224"/>
    </location>
</feature>
<organism evidence="4 5">
    <name type="scientific">Parthenolecanium corni</name>
    <dbReference type="NCBI Taxonomy" id="536013"/>
    <lineage>
        <taxon>Eukaryota</taxon>
        <taxon>Metazoa</taxon>
        <taxon>Ecdysozoa</taxon>
        <taxon>Arthropoda</taxon>
        <taxon>Hexapoda</taxon>
        <taxon>Insecta</taxon>
        <taxon>Pterygota</taxon>
        <taxon>Neoptera</taxon>
        <taxon>Paraneoptera</taxon>
        <taxon>Hemiptera</taxon>
        <taxon>Sternorrhyncha</taxon>
        <taxon>Coccoidea</taxon>
        <taxon>Coccidae</taxon>
        <taxon>Parthenolecanium</taxon>
    </lineage>
</organism>
<dbReference type="GO" id="GO:0043005">
    <property type="term" value="C:neuron projection"/>
    <property type="evidence" value="ECO:0007669"/>
    <property type="project" value="TreeGrafter"/>
</dbReference>
<dbReference type="SMART" id="SM00360">
    <property type="entry name" value="RRM"/>
    <property type="match status" value="2"/>
</dbReference>
<dbReference type="Gene3D" id="3.30.70.330">
    <property type="match status" value="2"/>
</dbReference>
<dbReference type="GO" id="GO:0045202">
    <property type="term" value="C:synapse"/>
    <property type="evidence" value="ECO:0007669"/>
    <property type="project" value="TreeGrafter"/>
</dbReference>
<accession>A0AAN9TEM4</accession>
<proteinExistence type="predicted"/>
<dbReference type="AlphaFoldDB" id="A0AAN9TEM4"/>
<evidence type="ECO:0000256" key="1">
    <source>
        <dbReference type="ARBA" id="ARBA00022884"/>
    </source>
</evidence>
<evidence type="ECO:0000313" key="5">
    <source>
        <dbReference type="Proteomes" id="UP001367676"/>
    </source>
</evidence>
<dbReference type="GO" id="GO:0043022">
    <property type="term" value="F:ribosome binding"/>
    <property type="evidence" value="ECO:0007669"/>
    <property type="project" value="TreeGrafter"/>
</dbReference>
<dbReference type="InterPro" id="IPR035979">
    <property type="entry name" value="RBD_domain_sf"/>
</dbReference>
<protein>
    <recommendedName>
        <fullName evidence="3">RRM domain-containing protein</fullName>
    </recommendedName>
</protein>
<gene>
    <name evidence="4" type="ORF">V9T40_005316</name>
</gene>
<dbReference type="Proteomes" id="UP001367676">
    <property type="component" value="Unassembled WGS sequence"/>
</dbReference>
<dbReference type="PROSITE" id="PS50102">
    <property type="entry name" value="RRM"/>
    <property type="match status" value="2"/>
</dbReference>
<dbReference type="GO" id="GO:2000766">
    <property type="term" value="P:negative regulation of cytoplasmic translation"/>
    <property type="evidence" value="ECO:0007669"/>
    <property type="project" value="TreeGrafter"/>
</dbReference>
<dbReference type="GO" id="GO:0005737">
    <property type="term" value="C:cytoplasm"/>
    <property type="evidence" value="ECO:0007669"/>
    <property type="project" value="TreeGrafter"/>
</dbReference>
<dbReference type="PANTHER" id="PTHR12566:SF12">
    <property type="entry name" value="TRANSLATIONAL REGULATOR ORB2"/>
    <property type="match status" value="1"/>
</dbReference>
<dbReference type="GO" id="GO:0003730">
    <property type="term" value="F:mRNA 3'-UTR binding"/>
    <property type="evidence" value="ECO:0007669"/>
    <property type="project" value="InterPro"/>
</dbReference>